<reference evidence="2 3" key="1">
    <citation type="submission" date="2017-07" db="EMBL/GenBank/DDBJ databases">
        <title>Tamlnaduibacter salinus (Mi-7) genome sequencing.</title>
        <authorList>
            <person name="Verma A."/>
            <person name="Krishnamurthi S."/>
        </authorList>
    </citation>
    <scope>NUCLEOTIDE SEQUENCE [LARGE SCALE GENOMIC DNA]</scope>
    <source>
        <strain evidence="2 3">Mi-7</strain>
    </source>
</reference>
<evidence type="ECO:0000256" key="1">
    <source>
        <dbReference type="SAM" id="MobiDB-lite"/>
    </source>
</evidence>
<gene>
    <name evidence="2" type="ORF">CF392_08480</name>
</gene>
<protein>
    <submittedName>
        <fullName evidence="2">Uncharacterized protein</fullName>
    </submittedName>
</protein>
<evidence type="ECO:0000313" key="3">
    <source>
        <dbReference type="Proteomes" id="UP000218332"/>
    </source>
</evidence>
<name>A0A2A2I498_9GAMM</name>
<evidence type="ECO:0000313" key="2">
    <source>
        <dbReference type="EMBL" id="PAV25930.1"/>
    </source>
</evidence>
<comment type="caution">
    <text evidence="2">The sequence shown here is derived from an EMBL/GenBank/DDBJ whole genome shotgun (WGS) entry which is preliminary data.</text>
</comment>
<dbReference type="AlphaFoldDB" id="A0A2A2I498"/>
<proteinExistence type="predicted"/>
<dbReference type="RefSeq" id="WP_095611028.1">
    <property type="nucleotide sequence ID" value="NZ_NMPM01000043.1"/>
</dbReference>
<keyword evidence="3" id="KW-1185">Reference proteome</keyword>
<feature type="region of interest" description="Disordered" evidence="1">
    <location>
        <begin position="69"/>
        <end position="111"/>
    </location>
</feature>
<accession>A0A2A2I498</accession>
<dbReference type="EMBL" id="NMPM01000043">
    <property type="protein sequence ID" value="PAV25930.1"/>
    <property type="molecule type" value="Genomic_DNA"/>
</dbReference>
<organism evidence="2 3">
    <name type="scientific">Tamilnaduibacter salinus</name>
    <dbReference type="NCBI Taxonomy" id="1484056"/>
    <lineage>
        <taxon>Bacteria</taxon>
        <taxon>Pseudomonadati</taxon>
        <taxon>Pseudomonadota</taxon>
        <taxon>Gammaproteobacteria</taxon>
        <taxon>Pseudomonadales</taxon>
        <taxon>Marinobacteraceae</taxon>
        <taxon>Tamilnaduibacter</taxon>
    </lineage>
</organism>
<dbReference type="Proteomes" id="UP000218332">
    <property type="component" value="Unassembled WGS sequence"/>
</dbReference>
<feature type="compositionally biased region" description="Basic and acidic residues" evidence="1">
    <location>
        <begin position="75"/>
        <end position="84"/>
    </location>
</feature>
<sequence length="127" mass="14982">MVTPEADRTWLMDHSLLRLVHQCRRLIQSEFGVKLHLTDDDLEHRLAQYARQSRSRQLQQLWERLLEARPTLNDHSTDGDERPHRVYRGRVMPEPEETTAESPANNEVDSARTRTITYRGRKIEVPV</sequence>